<comment type="caution">
    <text evidence="2">The sequence shown here is derived from an EMBL/GenBank/DDBJ whole genome shotgun (WGS) entry which is preliminary data.</text>
</comment>
<name>A0A502FAX1_9PROT</name>
<proteinExistence type="predicted"/>
<dbReference type="EMBL" id="RCZP01000039">
    <property type="protein sequence ID" value="TPG46471.1"/>
    <property type="molecule type" value="Genomic_DNA"/>
</dbReference>
<evidence type="ECO:0000259" key="1">
    <source>
        <dbReference type="PROSITE" id="PS50925"/>
    </source>
</evidence>
<dbReference type="Proteomes" id="UP000317078">
    <property type="component" value="Unassembled WGS sequence"/>
</dbReference>
<gene>
    <name evidence="2" type="ORF">EAH89_24460</name>
</gene>
<dbReference type="SUPFAM" id="SSF54975">
    <property type="entry name" value="Acylphosphatase/BLUF domain-like"/>
    <property type="match status" value="1"/>
</dbReference>
<dbReference type="AlphaFoldDB" id="A0A502FAX1"/>
<keyword evidence="3" id="KW-1185">Reference proteome</keyword>
<dbReference type="GO" id="GO:0071949">
    <property type="term" value="F:FAD binding"/>
    <property type="evidence" value="ECO:0007669"/>
    <property type="project" value="InterPro"/>
</dbReference>
<dbReference type="Pfam" id="PF04940">
    <property type="entry name" value="BLUF"/>
    <property type="match status" value="1"/>
</dbReference>
<dbReference type="InterPro" id="IPR007024">
    <property type="entry name" value="BLUF_domain"/>
</dbReference>
<dbReference type="PROSITE" id="PS50925">
    <property type="entry name" value="BLUF"/>
    <property type="match status" value="1"/>
</dbReference>
<evidence type="ECO:0000313" key="2">
    <source>
        <dbReference type="EMBL" id="TPG46471.1"/>
    </source>
</evidence>
<sequence>MAFASSSVAERPFAPATTAGDVSTIVYRSRAVAPLSDQDLQRLMRTAQARNGREGITGVVLYDERQFFQWLEGPEEGVKRVMGSIQNDRRHTDLEVLTHYASPTRRFSGWDMKLAARGANPALWQSDVLEPPRAIIDDLRRRPASAPSLLAKLMPLPVAAGDSPLATSLAGKPLGNTTVSILKDVLLKTVIPLLHHHEPAAADAEDVPVNPRAAELAELLVASDQAASLSLIRELRGKDVEGRHLFAPLFEPAARALGDLWGDDFCSEVEVTLGLCRIQTAVRLLGADTRRSVVSSVQPKVLIVPAPGELHQLVAVLDSEWLWSEGWSPQSEFPATDRALGDLLSASWIDVLDLSLSAAFRRKDSLVRLTETIKQARRASLNPALLVLVGGRTFVEVEGVGTAVGADIVSRTSLNVDRYMVQGMKTVGEGLHCTEQCEDAVG</sequence>
<dbReference type="InterPro" id="IPR036046">
    <property type="entry name" value="Acylphosphatase-like_dom_sf"/>
</dbReference>
<feature type="domain" description="BLUF" evidence="1">
    <location>
        <begin position="22"/>
        <end position="113"/>
    </location>
</feature>
<dbReference type="Gene3D" id="3.30.70.100">
    <property type="match status" value="1"/>
</dbReference>
<dbReference type="SMART" id="SM01034">
    <property type="entry name" value="BLUF"/>
    <property type="match status" value="1"/>
</dbReference>
<reference evidence="2 3" key="1">
    <citation type="journal article" date="2019" name="Environ. Microbiol.">
        <title>Species interactions and distinct microbial communities in high Arctic permafrost affected cryosols are associated with the CH4 and CO2 gas fluxes.</title>
        <authorList>
            <person name="Altshuler I."/>
            <person name="Hamel J."/>
            <person name="Turney S."/>
            <person name="Magnuson E."/>
            <person name="Levesque R."/>
            <person name="Greer C."/>
            <person name="Whyte L.G."/>
        </authorList>
    </citation>
    <scope>NUCLEOTIDE SEQUENCE [LARGE SCALE GENOMIC DNA]</scope>
    <source>
        <strain evidence="2 3">S9.3B</strain>
    </source>
</reference>
<evidence type="ECO:0000313" key="3">
    <source>
        <dbReference type="Proteomes" id="UP000317078"/>
    </source>
</evidence>
<dbReference type="GO" id="GO:0009882">
    <property type="term" value="F:blue light photoreceptor activity"/>
    <property type="evidence" value="ECO:0007669"/>
    <property type="project" value="InterPro"/>
</dbReference>
<protein>
    <submittedName>
        <fullName evidence="2">BLUF domain-containing protein</fullName>
    </submittedName>
</protein>
<organism evidence="2 3">
    <name type="scientific">Muricoccus nepalensis</name>
    <dbReference type="NCBI Taxonomy" id="1854500"/>
    <lineage>
        <taxon>Bacteria</taxon>
        <taxon>Pseudomonadati</taxon>
        <taxon>Pseudomonadota</taxon>
        <taxon>Alphaproteobacteria</taxon>
        <taxon>Acetobacterales</taxon>
        <taxon>Roseomonadaceae</taxon>
        <taxon>Muricoccus</taxon>
    </lineage>
</organism>
<dbReference type="Gene3D" id="3.40.50.280">
    <property type="entry name" value="Cobalamin-binding domain"/>
    <property type="match status" value="1"/>
</dbReference>
<dbReference type="RefSeq" id="WP_140886357.1">
    <property type="nucleotide sequence ID" value="NZ_RCZP01000039.1"/>
</dbReference>
<dbReference type="OrthoDB" id="196105at2"/>
<accession>A0A502FAX1</accession>